<organism evidence="2 3">
    <name type="scientific">Eumeta variegata</name>
    <name type="common">Bagworm moth</name>
    <name type="synonym">Eumeta japonica</name>
    <dbReference type="NCBI Taxonomy" id="151549"/>
    <lineage>
        <taxon>Eukaryota</taxon>
        <taxon>Metazoa</taxon>
        <taxon>Ecdysozoa</taxon>
        <taxon>Arthropoda</taxon>
        <taxon>Hexapoda</taxon>
        <taxon>Insecta</taxon>
        <taxon>Pterygota</taxon>
        <taxon>Neoptera</taxon>
        <taxon>Endopterygota</taxon>
        <taxon>Lepidoptera</taxon>
        <taxon>Glossata</taxon>
        <taxon>Ditrysia</taxon>
        <taxon>Tineoidea</taxon>
        <taxon>Psychidae</taxon>
        <taxon>Oiketicinae</taxon>
        <taxon>Eumeta</taxon>
    </lineage>
</organism>
<dbReference type="Proteomes" id="UP000299102">
    <property type="component" value="Unassembled WGS sequence"/>
</dbReference>
<dbReference type="OrthoDB" id="6931295at2759"/>
<evidence type="ECO:0000313" key="2">
    <source>
        <dbReference type="EMBL" id="GBP24307.1"/>
    </source>
</evidence>
<gene>
    <name evidence="2" type="ORF">EVAR_9405_1</name>
</gene>
<keyword evidence="3" id="KW-1185">Reference proteome</keyword>
<name>A0A4C1UDV7_EUMVA</name>
<evidence type="ECO:0000256" key="1">
    <source>
        <dbReference type="SAM" id="MobiDB-lite"/>
    </source>
</evidence>
<proteinExistence type="predicted"/>
<dbReference type="AlphaFoldDB" id="A0A4C1UDV7"/>
<reference evidence="2 3" key="1">
    <citation type="journal article" date="2019" name="Commun. Biol.">
        <title>The bagworm genome reveals a unique fibroin gene that provides high tensile strength.</title>
        <authorList>
            <person name="Kono N."/>
            <person name="Nakamura H."/>
            <person name="Ohtoshi R."/>
            <person name="Tomita M."/>
            <person name="Numata K."/>
            <person name="Arakawa K."/>
        </authorList>
    </citation>
    <scope>NUCLEOTIDE SEQUENCE [LARGE SCALE GENOMIC DNA]</scope>
</reference>
<accession>A0A4C1UDV7</accession>
<feature type="region of interest" description="Disordered" evidence="1">
    <location>
        <begin position="56"/>
        <end position="118"/>
    </location>
</feature>
<feature type="compositionally biased region" description="Basic and acidic residues" evidence="1">
    <location>
        <begin position="65"/>
        <end position="76"/>
    </location>
</feature>
<feature type="region of interest" description="Disordered" evidence="1">
    <location>
        <begin position="134"/>
        <end position="153"/>
    </location>
</feature>
<sequence>MWTQRRCFKCGKTYIRESCTVREDELSCLHCLGRYIATSKFYQELNRQKRIKISMAEESISYSETSKEHPSIDKSHANAAAFSLSNHSAQKSQLSNSTSSNRKTIFLKPHHSALRPNKGYNKASHQEIIFSGFSSSPNGCALSTSSPVESNSQ</sequence>
<comment type="caution">
    <text evidence="2">The sequence shown here is derived from an EMBL/GenBank/DDBJ whole genome shotgun (WGS) entry which is preliminary data.</text>
</comment>
<dbReference type="EMBL" id="BGZK01000160">
    <property type="protein sequence ID" value="GBP24307.1"/>
    <property type="molecule type" value="Genomic_DNA"/>
</dbReference>
<feature type="compositionally biased region" description="Polar residues" evidence="1">
    <location>
        <begin position="83"/>
        <end position="103"/>
    </location>
</feature>
<evidence type="ECO:0000313" key="3">
    <source>
        <dbReference type="Proteomes" id="UP000299102"/>
    </source>
</evidence>
<protein>
    <submittedName>
        <fullName evidence="2">Uncharacterized protein</fullName>
    </submittedName>
</protein>